<dbReference type="SUPFAM" id="SSF55729">
    <property type="entry name" value="Acyl-CoA N-acyltransferases (Nat)"/>
    <property type="match status" value="2"/>
</dbReference>
<name>A0A1M6DJY0_9FIRM</name>
<dbReference type="InterPro" id="IPR016732">
    <property type="entry name" value="UCP018688"/>
</dbReference>
<dbReference type="Pfam" id="PF09924">
    <property type="entry name" value="LPG_synthase_C"/>
    <property type="match status" value="1"/>
</dbReference>
<dbReference type="OrthoDB" id="9765580at2"/>
<evidence type="ECO:0000313" key="2">
    <source>
        <dbReference type="EMBL" id="SHI73502.1"/>
    </source>
</evidence>
<protein>
    <recommendedName>
        <fullName evidence="1">Phosphatidylglycerol lysyltransferase C-terminal domain-containing protein</fullName>
    </recommendedName>
</protein>
<dbReference type="RefSeq" id="WP_110939774.1">
    <property type="nucleotide sequence ID" value="NZ_FQZV01000006.1"/>
</dbReference>
<feature type="domain" description="Phosphatidylglycerol lysyltransferase C-terminal" evidence="1">
    <location>
        <begin position="36"/>
        <end position="308"/>
    </location>
</feature>
<dbReference type="EMBL" id="FQZV01000006">
    <property type="protein sequence ID" value="SHI73502.1"/>
    <property type="molecule type" value="Genomic_DNA"/>
</dbReference>
<dbReference type="STRING" id="1121919.SAMN02745975_00481"/>
<dbReference type="InterPro" id="IPR024320">
    <property type="entry name" value="LPG_synthase_C"/>
</dbReference>
<sequence length="312" mass="36668">MLPCQAYVDTTNLLSNEIRIEDQELFNRYIQSFPYQASDINFTNLFMWRHLYSLRYEVINGLLCISGYYYGEPFILPPLAQKSYDPAVLSHTLTILKNRFKIFSYPLKIKFLPVHMLEDFQNLKSHRLIFKSDRDNFDYIYAAKDLSTLQGRKYHSKKNHLNFFMRNTSYEYIPITPSLVDECINLTRRLKAGDYSPLEKDLLENEERAVGEALKHMKQLDYKGAALLINGQVEAFTLGEQTDADTMLIHIEKANAEIRGLYQAINFLFCQEECKDIQYVNREEDMGFANLRKAKESYHPIRLLEKYDVVVE</sequence>
<accession>A0A1M6DJY0</accession>
<organism evidence="2 3">
    <name type="scientific">Geosporobacter subterraneus DSM 17957</name>
    <dbReference type="NCBI Taxonomy" id="1121919"/>
    <lineage>
        <taxon>Bacteria</taxon>
        <taxon>Bacillati</taxon>
        <taxon>Bacillota</taxon>
        <taxon>Clostridia</taxon>
        <taxon>Peptostreptococcales</taxon>
        <taxon>Thermotaleaceae</taxon>
        <taxon>Geosporobacter</taxon>
    </lineage>
</organism>
<reference evidence="3" key="1">
    <citation type="submission" date="2016-11" db="EMBL/GenBank/DDBJ databases">
        <authorList>
            <person name="Varghese N."/>
            <person name="Submissions S."/>
        </authorList>
    </citation>
    <scope>NUCLEOTIDE SEQUENCE [LARGE SCALE GENOMIC DNA]</scope>
    <source>
        <strain evidence="3">DSM 17957</strain>
    </source>
</reference>
<evidence type="ECO:0000259" key="1">
    <source>
        <dbReference type="Pfam" id="PF09924"/>
    </source>
</evidence>
<evidence type="ECO:0000313" key="3">
    <source>
        <dbReference type="Proteomes" id="UP000184536"/>
    </source>
</evidence>
<dbReference type="PANTHER" id="PTHR41373:SF1">
    <property type="entry name" value="PHOSPHATIDYLGLYCEROL LYSYLTRANSFERASE C-TERMINAL DOMAIN-CONTAINING PROTEIN"/>
    <property type="match status" value="1"/>
</dbReference>
<gene>
    <name evidence="2" type="ORF">SAMN02745975_00481</name>
</gene>
<dbReference type="PIRSF" id="PIRSF018688">
    <property type="entry name" value="UCP018688"/>
    <property type="match status" value="1"/>
</dbReference>
<dbReference type="Proteomes" id="UP000184536">
    <property type="component" value="Unassembled WGS sequence"/>
</dbReference>
<dbReference type="Gene3D" id="3.40.630.30">
    <property type="match status" value="1"/>
</dbReference>
<keyword evidence="3" id="KW-1185">Reference proteome</keyword>
<proteinExistence type="predicted"/>
<dbReference type="AlphaFoldDB" id="A0A1M6DJY0"/>
<dbReference type="PANTHER" id="PTHR41373">
    <property type="entry name" value="DUF2156 DOMAIN-CONTAINING PROTEIN"/>
    <property type="match status" value="1"/>
</dbReference>
<dbReference type="InterPro" id="IPR016181">
    <property type="entry name" value="Acyl_CoA_acyltransferase"/>
</dbReference>